<sequence length="203" mass="23698">MNKTFKFRIELDGTSPKIWREFLVSSDTKFYRLHHIIQIVMGWENYHLYEFSMDSYRIGQPFEDDGFNGPNEVIDSKTITIGDVLQLKGQQLEYLYDFGDYWQHILTVELIIPDLSIPFPVCCAGTLSCPPEDVGGVSGFYDFLRILEKPRHPEHKETKAWANSKLTAIDGRYDSQKFPLERINYTLLNLDAYIKDWEKKANS</sequence>
<dbReference type="SUPFAM" id="SSF159941">
    <property type="entry name" value="MM3350-like"/>
    <property type="match status" value="1"/>
</dbReference>
<dbReference type="RefSeq" id="WP_166250141.1">
    <property type="nucleotide sequence ID" value="NZ_CP049616.1"/>
</dbReference>
<dbReference type="AlphaFoldDB" id="A0A6G7J7B2"/>
<gene>
    <name evidence="2" type="ORF">GVT53_19495</name>
</gene>
<dbReference type="PANTHER" id="PTHR41878:SF1">
    <property type="entry name" value="TNPR PROTEIN"/>
    <property type="match status" value="1"/>
</dbReference>
<dbReference type="PANTHER" id="PTHR41878">
    <property type="entry name" value="LEXA REPRESSOR-RELATED"/>
    <property type="match status" value="1"/>
</dbReference>
<protein>
    <submittedName>
        <fullName evidence="2">Plasmid pRiA4b ORF-3 family protein</fullName>
    </submittedName>
</protein>
<proteinExistence type="predicted"/>
<accession>A0A6G7J7B2</accession>
<evidence type="ECO:0000259" key="1">
    <source>
        <dbReference type="Pfam" id="PF07929"/>
    </source>
</evidence>
<evidence type="ECO:0000313" key="3">
    <source>
        <dbReference type="Proteomes" id="UP000502928"/>
    </source>
</evidence>
<dbReference type="InterPro" id="IPR024047">
    <property type="entry name" value="MM3350-like_sf"/>
</dbReference>
<dbReference type="Gene3D" id="3.10.290.30">
    <property type="entry name" value="MM3350-like"/>
    <property type="match status" value="1"/>
</dbReference>
<dbReference type="Proteomes" id="UP000502928">
    <property type="component" value="Chromosome"/>
</dbReference>
<feature type="domain" description="Plasmid pRiA4b Orf3-like" evidence="1">
    <location>
        <begin position="4"/>
        <end position="180"/>
    </location>
</feature>
<keyword evidence="3" id="KW-1185">Reference proteome</keyword>
<dbReference type="InterPro" id="IPR012912">
    <property type="entry name" value="Plasmid_pRiA4b_Orf3-like"/>
</dbReference>
<dbReference type="Pfam" id="PF07929">
    <property type="entry name" value="PRiA4_ORF3"/>
    <property type="match status" value="1"/>
</dbReference>
<name>A0A6G7J7B2_9FLAO</name>
<dbReference type="KEGG" id="mut:GVT53_19495"/>
<organism evidence="2 3">
    <name type="scientific">Flagellimonas oceani</name>
    <dbReference type="NCBI Taxonomy" id="2698672"/>
    <lineage>
        <taxon>Bacteria</taxon>
        <taxon>Pseudomonadati</taxon>
        <taxon>Bacteroidota</taxon>
        <taxon>Flavobacteriia</taxon>
        <taxon>Flavobacteriales</taxon>
        <taxon>Flavobacteriaceae</taxon>
        <taxon>Flagellimonas</taxon>
    </lineage>
</organism>
<dbReference type="EMBL" id="CP049616">
    <property type="protein sequence ID" value="QII46771.1"/>
    <property type="molecule type" value="Genomic_DNA"/>
</dbReference>
<evidence type="ECO:0000313" key="2">
    <source>
        <dbReference type="EMBL" id="QII46771.1"/>
    </source>
</evidence>
<reference evidence="2 3" key="1">
    <citation type="submission" date="2020-02" db="EMBL/GenBank/DDBJ databases">
        <title>Complete genome of Muricauda sp. 501str8.</title>
        <authorList>
            <person name="Dong B."/>
            <person name="Zhu S."/>
            <person name="Yang J."/>
            <person name="Chen J."/>
        </authorList>
    </citation>
    <scope>NUCLEOTIDE SEQUENCE [LARGE SCALE GENOMIC DNA]</scope>
    <source>
        <strain evidence="2 3">501str8</strain>
    </source>
</reference>